<dbReference type="InterPro" id="IPR050832">
    <property type="entry name" value="Bact_Acetyltransf"/>
</dbReference>
<dbReference type="CDD" id="cd04301">
    <property type="entry name" value="NAT_SF"/>
    <property type="match status" value="1"/>
</dbReference>
<dbReference type="EMBL" id="JABEMA010000265">
    <property type="protein sequence ID" value="NNH24129.1"/>
    <property type="molecule type" value="Genomic_DNA"/>
</dbReference>
<keyword evidence="1 5" id="KW-0808">Transferase</keyword>
<dbReference type="PANTHER" id="PTHR43877">
    <property type="entry name" value="AMINOALKYLPHOSPHONATE N-ACETYLTRANSFERASE-RELATED-RELATED"/>
    <property type="match status" value="1"/>
</dbReference>
<name>A0A849BLI3_9ACTN</name>
<dbReference type="InterPro" id="IPR000182">
    <property type="entry name" value="GNAT_dom"/>
</dbReference>
<feature type="domain" description="N-acetyltransferase" evidence="4">
    <location>
        <begin position="56"/>
        <end position="199"/>
    </location>
</feature>
<protein>
    <submittedName>
        <fullName evidence="5">GNAT family N-acetyltransferase</fullName>
    </submittedName>
</protein>
<evidence type="ECO:0000259" key="4">
    <source>
        <dbReference type="PROSITE" id="PS51186"/>
    </source>
</evidence>
<feature type="region of interest" description="Disordered" evidence="3">
    <location>
        <begin position="1"/>
        <end position="36"/>
    </location>
</feature>
<keyword evidence="6" id="KW-1185">Reference proteome</keyword>
<dbReference type="Gene3D" id="3.40.630.30">
    <property type="match status" value="1"/>
</dbReference>
<accession>A0A849BLI3</accession>
<evidence type="ECO:0000256" key="2">
    <source>
        <dbReference type="ARBA" id="ARBA00023315"/>
    </source>
</evidence>
<dbReference type="RefSeq" id="WP_171203899.1">
    <property type="nucleotide sequence ID" value="NZ_BAAANP010000001.1"/>
</dbReference>
<dbReference type="Proteomes" id="UP000555552">
    <property type="component" value="Unassembled WGS sequence"/>
</dbReference>
<proteinExistence type="predicted"/>
<dbReference type="InterPro" id="IPR016181">
    <property type="entry name" value="Acyl_CoA_acyltransferase"/>
</dbReference>
<comment type="caution">
    <text evidence="5">The sequence shown here is derived from an EMBL/GenBank/DDBJ whole genome shotgun (WGS) entry which is preliminary data.</text>
</comment>
<evidence type="ECO:0000256" key="1">
    <source>
        <dbReference type="ARBA" id="ARBA00022679"/>
    </source>
</evidence>
<dbReference type="PANTHER" id="PTHR43877:SF2">
    <property type="entry name" value="AMINOALKYLPHOSPHONATE N-ACETYLTRANSFERASE-RELATED"/>
    <property type="match status" value="1"/>
</dbReference>
<evidence type="ECO:0000313" key="6">
    <source>
        <dbReference type="Proteomes" id="UP000555552"/>
    </source>
</evidence>
<evidence type="ECO:0000256" key="3">
    <source>
        <dbReference type="SAM" id="MobiDB-lite"/>
    </source>
</evidence>
<evidence type="ECO:0000313" key="5">
    <source>
        <dbReference type="EMBL" id="NNH24129.1"/>
    </source>
</evidence>
<reference evidence="5 6" key="1">
    <citation type="submission" date="2020-05" db="EMBL/GenBank/DDBJ databases">
        <title>MicrobeNet Type strains.</title>
        <authorList>
            <person name="Nicholson A.C."/>
        </authorList>
    </citation>
    <scope>NUCLEOTIDE SEQUENCE [LARGE SCALE GENOMIC DNA]</scope>
    <source>
        <strain evidence="5 6">JCM 14547</strain>
    </source>
</reference>
<sequence>MSTSSTSSGRGTSPAAPLRTRVVPPSGGPGSAEDPALREDLLRTWVDVSEAGGSVGFVPPVDPAAVAVALDGTLARVREGRDVLVVLEEAEDGVERLRAVGMGVLLAGSTPITAHWRTVVRLMVAPHLQGRGAGRRLLAAVHAAARDLGLEQLSLTVRDGQGLQPFYERAGYVVVGRHPGALRVGPGDDRDEVRLVVRF</sequence>
<feature type="compositionally biased region" description="Low complexity" evidence="3">
    <location>
        <begin position="1"/>
        <end position="13"/>
    </location>
</feature>
<dbReference type="GO" id="GO:0016747">
    <property type="term" value="F:acyltransferase activity, transferring groups other than amino-acyl groups"/>
    <property type="evidence" value="ECO:0007669"/>
    <property type="project" value="InterPro"/>
</dbReference>
<organism evidence="5 6">
    <name type="scientific">Pseudokineococcus marinus</name>
    <dbReference type="NCBI Taxonomy" id="351215"/>
    <lineage>
        <taxon>Bacteria</taxon>
        <taxon>Bacillati</taxon>
        <taxon>Actinomycetota</taxon>
        <taxon>Actinomycetes</taxon>
        <taxon>Kineosporiales</taxon>
        <taxon>Kineosporiaceae</taxon>
        <taxon>Pseudokineococcus</taxon>
    </lineage>
</organism>
<dbReference type="SUPFAM" id="SSF55729">
    <property type="entry name" value="Acyl-CoA N-acyltransferases (Nat)"/>
    <property type="match status" value="1"/>
</dbReference>
<dbReference type="AlphaFoldDB" id="A0A849BLI3"/>
<dbReference type="Pfam" id="PF13673">
    <property type="entry name" value="Acetyltransf_10"/>
    <property type="match status" value="1"/>
</dbReference>
<keyword evidence="2" id="KW-0012">Acyltransferase</keyword>
<gene>
    <name evidence="5" type="ORF">HLB09_13715</name>
</gene>
<dbReference type="PROSITE" id="PS51186">
    <property type="entry name" value="GNAT"/>
    <property type="match status" value="1"/>
</dbReference>